<keyword evidence="2" id="KW-0547">Nucleotide-binding</keyword>
<dbReference type="Gene3D" id="3.40.50.300">
    <property type="entry name" value="P-loop containing nucleotide triphosphate hydrolases"/>
    <property type="match status" value="1"/>
</dbReference>
<reference evidence="8 9" key="1">
    <citation type="journal article" date="2020" name="ISME J.">
        <title>Comparative genomics reveals insights into cyanobacterial evolution and habitat adaptation.</title>
        <authorList>
            <person name="Chen M.Y."/>
            <person name="Teng W.K."/>
            <person name="Zhao L."/>
            <person name="Hu C.X."/>
            <person name="Zhou Y.K."/>
            <person name="Han B.P."/>
            <person name="Song L.R."/>
            <person name="Shu W.S."/>
        </authorList>
    </citation>
    <scope>NUCLEOTIDE SEQUENCE [LARGE SCALE GENOMIC DNA]</scope>
    <source>
        <strain evidence="8 9">FACHB-391</strain>
    </source>
</reference>
<gene>
    <name evidence="8" type="ORF">H6G95_29960</name>
</gene>
<dbReference type="Pfam" id="PF00350">
    <property type="entry name" value="Dynamin_N"/>
    <property type="match status" value="1"/>
</dbReference>
<sequence>MSINGFASARQKTVQVASSLQDVSTLIGKRQNNPVKLETGSTIEAGLDLETEARILQKQAKDIQQGIFNLLVLGEFKTGKSTLINALLGTKALPASTPPTTAIISVLVYGQSQKVAIYEIGKEDPRLIDWEEFRKEYTLSFQDAETIQQTGHLNRFENISYAQLECQHQICANGVKIIDSPGLKENKIRTKLTKDWLKQSQAIIFVLNATRVISEDEKKLISNFCKNRERVNNVFFVINRINQINKNDIDLIKNWVKNSLDNYFLDEKGQFDENFYNRRVFFVNAQAALEARTQNPTNTSMFEESGVLALEQELEGFLTSDEKLITAFYTNLQVLQGIVEKACKDIFLKKAAQNLGLDELENNQSKVKTRFRGLEARRNSIEKAINLYGENLSSKILINWQDYTNDLLKQDKDLQKSLNFDEVSLQRIILSIINKESQEEIRNLVQREVEGYLSEKFTKWVEQLPTVIEEDIENMKGMIEEEIVNFQLELIQLKSFFSGVGITDEQLDVEKVNAIKVTQLFVGVATGDLSSIFGALVGPGHWESLFAQILFQTFAIGAAYVANLLWSGPVGIAAIIAIEVIQVILGLHLTKDNFQKSLRETIGKKLREELPQRLINKKEDIRQLIVSQFHQLAQSTTKILQQQLDDLRTEQEDIIRRKQDDSFSAEEEKLRLDAISNKLLDIYDRVKLDIFGKGTTPQENNKFRNLLDRGAI</sequence>
<dbReference type="EMBL" id="JACJTE010000057">
    <property type="protein sequence ID" value="MBD2564737.1"/>
    <property type="molecule type" value="Genomic_DNA"/>
</dbReference>
<dbReference type="Pfam" id="PF21808">
    <property type="entry name" value="Dynamin-like_hel_bact"/>
    <property type="match status" value="1"/>
</dbReference>
<dbReference type="PANTHER" id="PTHR10465:SF0">
    <property type="entry name" value="SARCALUMENIN"/>
    <property type="match status" value="1"/>
</dbReference>
<evidence type="ECO:0000259" key="7">
    <source>
        <dbReference type="Pfam" id="PF21808"/>
    </source>
</evidence>
<comment type="caution">
    <text evidence="8">The sequence shown here is derived from an EMBL/GenBank/DDBJ whole genome shotgun (WGS) entry which is preliminary data.</text>
</comment>
<evidence type="ECO:0000256" key="2">
    <source>
        <dbReference type="ARBA" id="ARBA00022741"/>
    </source>
</evidence>
<evidence type="ECO:0000313" key="9">
    <source>
        <dbReference type="Proteomes" id="UP000604661"/>
    </source>
</evidence>
<evidence type="ECO:0000256" key="1">
    <source>
        <dbReference type="ARBA" id="ARBA00004370"/>
    </source>
</evidence>
<feature type="domain" description="BDLP-like helical" evidence="7">
    <location>
        <begin position="292"/>
        <end position="672"/>
    </location>
</feature>
<proteinExistence type="predicted"/>
<dbReference type="CDD" id="cd09912">
    <property type="entry name" value="DLP_2"/>
    <property type="match status" value="1"/>
</dbReference>
<dbReference type="RefSeq" id="WP_190900317.1">
    <property type="nucleotide sequence ID" value="NZ_JACJTE010000057.1"/>
</dbReference>
<evidence type="ECO:0000256" key="4">
    <source>
        <dbReference type="ARBA" id="ARBA00023134"/>
    </source>
</evidence>
<dbReference type="InterPro" id="IPR027417">
    <property type="entry name" value="P-loop_NTPase"/>
</dbReference>
<dbReference type="InterPro" id="IPR027094">
    <property type="entry name" value="Mitofusin_fam"/>
</dbReference>
<keyword evidence="3" id="KW-0378">Hydrolase</keyword>
<evidence type="ECO:0000313" key="8">
    <source>
        <dbReference type="EMBL" id="MBD2564737.1"/>
    </source>
</evidence>
<evidence type="ECO:0000259" key="6">
    <source>
        <dbReference type="Pfam" id="PF00350"/>
    </source>
</evidence>
<accession>A0ABR8F4R9</accession>
<dbReference type="PANTHER" id="PTHR10465">
    <property type="entry name" value="TRANSMEMBRANE GTPASE FZO1"/>
    <property type="match status" value="1"/>
</dbReference>
<protein>
    <submittedName>
        <fullName evidence="8">Dynamin family protein</fullName>
    </submittedName>
</protein>
<name>A0ABR8F4R9_NOSLI</name>
<evidence type="ECO:0000256" key="3">
    <source>
        <dbReference type="ARBA" id="ARBA00022801"/>
    </source>
</evidence>
<dbReference type="SUPFAM" id="SSF52540">
    <property type="entry name" value="P-loop containing nucleoside triphosphate hydrolases"/>
    <property type="match status" value="1"/>
</dbReference>
<organism evidence="8 9">
    <name type="scientific">Nostoc linckia FACHB-391</name>
    <dbReference type="NCBI Taxonomy" id="2692906"/>
    <lineage>
        <taxon>Bacteria</taxon>
        <taxon>Bacillati</taxon>
        <taxon>Cyanobacteriota</taxon>
        <taxon>Cyanophyceae</taxon>
        <taxon>Nostocales</taxon>
        <taxon>Nostocaceae</taxon>
        <taxon>Nostoc</taxon>
    </lineage>
</organism>
<dbReference type="Proteomes" id="UP000604661">
    <property type="component" value="Unassembled WGS sequence"/>
</dbReference>
<keyword evidence="9" id="KW-1185">Reference proteome</keyword>
<dbReference type="InterPro" id="IPR045063">
    <property type="entry name" value="Dynamin_N"/>
</dbReference>
<comment type="subcellular location">
    <subcellularLocation>
        <location evidence="1">Membrane</location>
    </subcellularLocation>
</comment>
<keyword evidence="5" id="KW-0472">Membrane</keyword>
<dbReference type="InterPro" id="IPR049399">
    <property type="entry name" value="BDLP-like_hel"/>
</dbReference>
<keyword evidence="4" id="KW-0342">GTP-binding</keyword>
<evidence type="ECO:0000256" key="5">
    <source>
        <dbReference type="ARBA" id="ARBA00023136"/>
    </source>
</evidence>
<feature type="domain" description="Dynamin N-terminal" evidence="6">
    <location>
        <begin position="71"/>
        <end position="240"/>
    </location>
</feature>